<proteinExistence type="predicted"/>
<feature type="transmembrane region" description="Helical" evidence="1">
    <location>
        <begin position="41"/>
        <end position="61"/>
    </location>
</feature>
<keyword evidence="1" id="KW-0472">Membrane</keyword>
<evidence type="ECO:0000256" key="1">
    <source>
        <dbReference type="SAM" id="Phobius"/>
    </source>
</evidence>
<keyword evidence="1" id="KW-0812">Transmembrane</keyword>
<feature type="non-terminal residue" evidence="2">
    <location>
        <position position="1"/>
    </location>
</feature>
<keyword evidence="1" id="KW-1133">Transmembrane helix</keyword>
<accession>A0A813KV54</accession>
<comment type="caution">
    <text evidence="2">The sequence shown here is derived from an EMBL/GenBank/DDBJ whole genome shotgun (WGS) entry which is preliminary data.</text>
</comment>
<dbReference type="Proteomes" id="UP000626109">
    <property type="component" value="Unassembled WGS sequence"/>
</dbReference>
<organism evidence="2 3">
    <name type="scientific">Polarella glacialis</name>
    <name type="common">Dinoflagellate</name>
    <dbReference type="NCBI Taxonomy" id="89957"/>
    <lineage>
        <taxon>Eukaryota</taxon>
        <taxon>Sar</taxon>
        <taxon>Alveolata</taxon>
        <taxon>Dinophyceae</taxon>
        <taxon>Suessiales</taxon>
        <taxon>Suessiaceae</taxon>
        <taxon>Polarella</taxon>
    </lineage>
</organism>
<sequence>MASLQALGVLAAGFVQPIAIGVLLGQGWHTYSEVLSRGSYGGLAICAVGLCLGLGAALALTTKVTGSKAQIRLTLFWMSCVMNGGLSSIAQLRLRMERFSVNEDALFVNSFLSSGLLGCSLPHAVTRVVQHPEAEVLMPCVLAVLVTEAFCNNQSFPSLQ</sequence>
<feature type="transmembrane region" description="Helical" evidence="1">
    <location>
        <begin position="73"/>
        <end position="94"/>
    </location>
</feature>
<dbReference type="EMBL" id="CAJNNW010033017">
    <property type="protein sequence ID" value="CAE8716677.1"/>
    <property type="molecule type" value="Genomic_DNA"/>
</dbReference>
<evidence type="ECO:0000313" key="2">
    <source>
        <dbReference type="EMBL" id="CAE8716677.1"/>
    </source>
</evidence>
<gene>
    <name evidence="2" type="ORF">PGLA2088_LOCUS39160</name>
</gene>
<reference evidence="2" key="1">
    <citation type="submission" date="2021-02" db="EMBL/GenBank/DDBJ databases">
        <authorList>
            <person name="Dougan E. K."/>
            <person name="Rhodes N."/>
            <person name="Thang M."/>
            <person name="Chan C."/>
        </authorList>
    </citation>
    <scope>NUCLEOTIDE SEQUENCE</scope>
</reference>
<evidence type="ECO:0000313" key="3">
    <source>
        <dbReference type="Proteomes" id="UP000626109"/>
    </source>
</evidence>
<protein>
    <submittedName>
        <fullName evidence="2">Uncharacterized protein</fullName>
    </submittedName>
</protein>
<dbReference type="AlphaFoldDB" id="A0A813KV54"/>
<name>A0A813KV54_POLGL</name>